<dbReference type="AlphaFoldDB" id="A0A2N5DSQ3"/>
<proteinExistence type="predicted"/>
<dbReference type="RefSeq" id="WP_101818594.1">
    <property type="nucleotide sequence ID" value="NZ_PJZF01000084.1"/>
</dbReference>
<evidence type="ECO:0000313" key="2">
    <source>
        <dbReference type="Proteomes" id="UP000234240"/>
    </source>
</evidence>
<name>A0A2N5DSQ3_9GAMM</name>
<organism evidence="1 2">
    <name type="scientific">Chimaeribacter californicus</name>
    <dbReference type="NCBI Taxonomy" id="2060067"/>
    <lineage>
        <taxon>Bacteria</taxon>
        <taxon>Pseudomonadati</taxon>
        <taxon>Pseudomonadota</taxon>
        <taxon>Gammaproteobacteria</taxon>
        <taxon>Enterobacterales</taxon>
        <taxon>Yersiniaceae</taxon>
        <taxon>Chimaeribacter</taxon>
    </lineage>
</organism>
<dbReference type="Proteomes" id="UP000234240">
    <property type="component" value="Unassembled WGS sequence"/>
</dbReference>
<evidence type="ECO:0000313" key="1">
    <source>
        <dbReference type="EMBL" id="PLR29164.1"/>
    </source>
</evidence>
<reference evidence="1 2" key="1">
    <citation type="submission" date="2017-12" db="EMBL/GenBank/DDBJ databases">
        <title>Characterization of six clinical isolates of Enterochimera gen. nov., a novel genus of the Yersiniaciae family and the three species Enterochimera arupensis sp. nov., Enterochimera coloradensis sp. nov, and Enterochimera californica sp. nov.</title>
        <authorList>
            <person name="Rossi A."/>
            <person name="Fisher M."/>
        </authorList>
    </citation>
    <scope>NUCLEOTIDE SEQUENCE [LARGE SCALE GENOMIC DNA]</scope>
    <source>
        <strain evidence="2">2015-Iso6</strain>
    </source>
</reference>
<gene>
    <name evidence="1" type="ORF">CYR55_22965</name>
</gene>
<protein>
    <submittedName>
        <fullName evidence="1">Phage tail protein</fullName>
    </submittedName>
</protein>
<keyword evidence="2" id="KW-1185">Reference proteome</keyword>
<dbReference type="OrthoDB" id="6445703at2"/>
<sequence>MAETVSTRLSAMQMLSYYYERRAQSEIGSGARFLLKTAVFGTSSLVTENSSGTYDIAAIPTDFELSDMTTQFATSDLTLSYAEGTITIRVELNSSQLDANTSYPFNTMVICDSEGVACAVLCIQEDQLYQGKGFVSTLKLKTGGAS</sequence>
<dbReference type="EMBL" id="PJZF01000084">
    <property type="protein sequence ID" value="PLR29164.1"/>
    <property type="molecule type" value="Genomic_DNA"/>
</dbReference>
<accession>A0A2N5DSQ3</accession>
<comment type="caution">
    <text evidence="1">The sequence shown here is derived from an EMBL/GenBank/DDBJ whole genome shotgun (WGS) entry which is preliminary data.</text>
</comment>